<dbReference type="InterPro" id="IPR009057">
    <property type="entry name" value="Homeodomain-like_sf"/>
</dbReference>
<sequence length="292" mass="33127">MKLKSLSLEEKNKVLDRVDAGESMRLVCEEFGIKSSTFYDIKKSRDKIRKYSLSLEDPGRSKKVQKRIKPTMFVDLDQAVYKWYKHERASGINVRGVDIQNTAVSLAKHLKIRGFHASAGTMSKVTPQKGKRVRLSVEKKLEIVEKLEKGTSVSSIMAEYAISRTQVYDIRATKKNLRDYSLKTETCVTTKEKKSALSIKSIKKPKFSTIDEAVYDWYREQRAEGVPVRGIELQAVAMRIASILNIEGFQASGGWLQKFSARHNISNQPIGGENSAQYVEESDQLRLDNSLL</sequence>
<dbReference type="InterPro" id="IPR036388">
    <property type="entry name" value="WH-like_DNA-bd_sf"/>
</dbReference>
<feature type="non-terminal residue" evidence="7">
    <location>
        <position position="292"/>
    </location>
</feature>
<accession>A0A8J5MQZ1</accession>
<comment type="caution">
    <text evidence="7">The sequence shown here is derived from an EMBL/GenBank/DDBJ whole genome shotgun (WGS) entry which is preliminary data.</text>
</comment>
<dbReference type="PANTHER" id="PTHR19303:SF16">
    <property type="entry name" value="JERKY PROTEIN HOMOLOG-LIKE"/>
    <property type="match status" value="1"/>
</dbReference>
<dbReference type="EMBL" id="JAHLQT010031019">
    <property type="protein sequence ID" value="KAG7160673.1"/>
    <property type="molecule type" value="Genomic_DNA"/>
</dbReference>
<evidence type="ECO:0000313" key="7">
    <source>
        <dbReference type="EMBL" id="KAG7160673.1"/>
    </source>
</evidence>
<dbReference type="PROSITE" id="PS50960">
    <property type="entry name" value="HTH_PSQ"/>
    <property type="match status" value="1"/>
</dbReference>
<dbReference type="SMART" id="SM00674">
    <property type="entry name" value="CENPB"/>
    <property type="match status" value="2"/>
</dbReference>
<organism evidence="7 8">
    <name type="scientific">Homarus americanus</name>
    <name type="common">American lobster</name>
    <dbReference type="NCBI Taxonomy" id="6706"/>
    <lineage>
        <taxon>Eukaryota</taxon>
        <taxon>Metazoa</taxon>
        <taxon>Ecdysozoa</taxon>
        <taxon>Arthropoda</taxon>
        <taxon>Crustacea</taxon>
        <taxon>Multicrustacea</taxon>
        <taxon>Malacostraca</taxon>
        <taxon>Eumalacostraca</taxon>
        <taxon>Eucarida</taxon>
        <taxon>Decapoda</taxon>
        <taxon>Pleocyemata</taxon>
        <taxon>Astacidea</taxon>
        <taxon>Nephropoidea</taxon>
        <taxon>Nephropidae</taxon>
        <taxon>Homarus</taxon>
    </lineage>
</organism>
<evidence type="ECO:0000256" key="3">
    <source>
        <dbReference type="ARBA" id="ARBA00023242"/>
    </source>
</evidence>
<dbReference type="GO" id="GO:0003677">
    <property type="term" value="F:DNA binding"/>
    <property type="evidence" value="ECO:0007669"/>
    <property type="project" value="UniProtKB-UniRule"/>
</dbReference>
<dbReference type="SUPFAM" id="SSF46689">
    <property type="entry name" value="Homeodomain-like"/>
    <property type="match status" value="4"/>
</dbReference>
<keyword evidence="2 4" id="KW-0238">DNA-binding</keyword>
<dbReference type="PROSITE" id="PS51253">
    <property type="entry name" value="HTH_CENPB"/>
    <property type="match status" value="1"/>
</dbReference>
<dbReference type="GO" id="GO:0005634">
    <property type="term" value="C:nucleus"/>
    <property type="evidence" value="ECO:0007669"/>
    <property type="project" value="UniProtKB-SubCell"/>
</dbReference>
<evidence type="ECO:0000256" key="2">
    <source>
        <dbReference type="ARBA" id="ARBA00023125"/>
    </source>
</evidence>
<dbReference type="InterPro" id="IPR050863">
    <property type="entry name" value="CenT-Element_Derived"/>
</dbReference>
<feature type="domain" description="HTH CENPB-type" evidence="6">
    <location>
        <begin position="198"/>
        <end position="269"/>
    </location>
</feature>
<dbReference type="Gene3D" id="1.10.10.60">
    <property type="entry name" value="Homeodomain-like"/>
    <property type="match status" value="3"/>
</dbReference>
<name>A0A8J5MQZ1_HOMAM</name>
<dbReference type="InterPro" id="IPR006600">
    <property type="entry name" value="HTH_CenpB_DNA-bd_dom"/>
</dbReference>
<evidence type="ECO:0000313" key="8">
    <source>
        <dbReference type="Proteomes" id="UP000747542"/>
    </source>
</evidence>
<evidence type="ECO:0000256" key="4">
    <source>
        <dbReference type="PROSITE-ProRule" id="PRU00320"/>
    </source>
</evidence>
<keyword evidence="8" id="KW-1185">Reference proteome</keyword>
<dbReference type="Pfam" id="PF03221">
    <property type="entry name" value="HTH_Tnp_Tc5"/>
    <property type="match status" value="2"/>
</dbReference>
<dbReference type="Pfam" id="PF04218">
    <property type="entry name" value="CENP-B_N"/>
    <property type="match status" value="2"/>
</dbReference>
<feature type="DNA-binding region" description="H-T-H motif" evidence="4">
    <location>
        <begin position="24"/>
        <end position="44"/>
    </location>
</feature>
<dbReference type="PANTHER" id="PTHR19303">
    <property type="entry name" value="TRANSPOSON"/>
    <property type="match status" value="1"/>
</dbReference>
<reference evidence="7" key="1">
    <citation type="journal article" date="2021" name="Sci. Adv.">
        <title>The American lobster genome reveals insights on longevity, neural, and immune adaptations.</title>
        <authorList>
            <person name="Polinski J.M."/>
            <person name="Zimin A.V."/>
            <person name="Clark K.F."/>
            <person name="Kohn A.B."/>
            <person name="Sadowski N."/>
            <person name="Timp W."/>
            <person name="Ptitsyn A."/>
            <person name="Khanna P."/>
            <person name="Romanova D.Y."/>
            <person name="Williams P."/>
            <person name="Greenwood S.J."/>
            <person name="Moroz L.L."/>
            <person name="Walt D.R."/>
            <person name="Bodnar A.G."/>
        </authorList>
    </citation>
    <scope>NUCLEOTIDE SEQUENCE</scope>
    <source>
        <strain evidence="7">GMGI-L3</strain>
    </source>
</reference>
<evidence type="ECO:0000256" key="1">
    <source>
        <dbReference type="ARBA" id="ARBA00004123"/>
    </source>
</evidence>
<keyword evidence="3 4" id="KW-0539">Nucleus</keyword>
<dbReference type="Proteomes" id="UP000747542">
    <property type="component" value="Unassembled WGS sequence"/>
</dbReference>
<proteinExistence type="predicted"/>
<dbReference type="AlphaFoldDB" id="A0A8J5MQZ1"/>
<comment type="subcellular location">
    <subcellularLocation>
        <location evidence="1 4">Nucleus</location>
    </subcellularLocation>
</comment>
<feature type="domain" description="HTH psq-type" evidence="5">
    <location>
        <begin position="1"/>
        <end position="48"/>
    </location>
</feature>
<dbReference type="InterPro" id="IPR007889">
    <property type="entry name" value="HTH_Psq"/>
</dbReference>
<evidence type="ECO:0000259" key="5">
    <source>
        <dbReference type="PROSITE" id="PS50960"/>
    </source>
</evidence>
<protein>
    <submittedName>
        <fullName evidence="7">Tigger transposable element-derived protein 7-like 27</fullName>
    </submittedName>
</protein>
<gene>
    <name evidence="7" type="primary">TIGD7-L27</name>
    <name evidence="7" type="ORF">Hamer_G024235</name>
</gene>
<dbReference type="Gene3D" id="1.10.10.10">
    <property type="entry name" value="Winged helix-like DNA-binding domain superfamily/Winged helix DNA-binding domain"/>
    <property type="match status" value="1"/>
</dbReference>
<evidence type="ECO:0000259" key="6">
    <source>
        <dbReference type="PROSITE" id="PS51253"/>
    </source>
</evidence>